<feature type="compositionally biased region" description="Acidic residues" evidence="2">
    <location>
        <begin position="267"/>
        <end position="276"/>
    </location>
</feature>
<evidence type="ECO:0000256" key="2">
    <source>
        <dbReference type="SAM" id="MobiDB-lite"/>
    </source>
</evidence>
<protein>
    <submittedName>
        <fullName evidence="4">SERTA domain-containing protein</fullName>
    </submittedName>
</protein>
<sequence>MHSSSTDVDELIETEVCNRLISLSCAKMVNSKNERGGAKLRRNLLILHLLRRARSEQHRLNGVVQNLNGLIYTVRFDANAESMIYLLKMDKNHSVLPPAVGNGYINLSPPEECVEGATVVFNGPVVQCQDSCSGVYAHTGEQLIYGSGAGMPYYDYMNNGGMKNGNVYCDPVVDTLSGDGGASPGLILSDNMTQHLQYENNRLQVQVKYGNAGSANDSGLVDGDDSNTEIPLRFPLSVPVSCSVYDSEPCTYQQQQHHLPSCISPDAEADDDEEASSYESDTSSSDGGEADVDSETCDSDSLRHQRKRKTSMSSLQTCPSSTPKKCCVEERQFTGLMSVFNSELSVVADQLLPATAPEPLLQTPSDQLVPPLVRIPCNPLIC</sequence>
<dbReference type="Pfam" id="PF05760">
    <property type="entry name" value="IER"/>
    <property type="match status" value="1"/>
</dbReference>
<feature type="region of interest" description="Disordered" evidence="2">
    <location>
        <begin position="256"/>
        <end position="323"/>
    </location>
</feature>
<evidence type="ECO:0000313" key="4">
    <source>
        <dbReference type="WBParaSite" id="SMUV_0000699401-mRNA-1"/>
    </source>
</evidence>
<reference evidence="4" key="1">
    <citation type="submission" date="2017-02" db="UniProtKB">
        <authorList>
            <consortium name="WormBaseParasite"/>
        </authorList>
    </citation>
    <scope>IDENTIFICATION</scope>
</reference>
<proteinExistence type="inferred from homology"/>
<feature type="compositionally biased region" description="Low complexity" evidence="2">
    <location>
        <begin position="277"/>
        <end position="287"/>
    </location>
</feature>
<evidence type="ECO:0000313" key="3">
    <source>
        <dbReference type="Proteomes" id="UP000046393"/>
    </source>
</evidence>
<evidence type="ECO:0000256" key="1">
    <source>
        <dbReference type="ARBA" id="ARBA00006186"/>
    </source>
</evidence>
<dbReference type="AlphaFoldDB" id="A0A0N5AQM3"/>
<dbReference type="InterPro" id="IPR008653">
    <property type="entry name" value="IER"/>
</dbReference>
<comment type="similarity">
    <text evidence="1">Belongs to the IER family.</text>
</comment>
<dbReference type="Proteomes" id="UP000046393">
    <property type="component" value="Unplaced"/>
</dbReference>
<accession>A0A0N5AQM3</accession>
<dbReference type="WBParaSite" id="SMUV_0000699401-mRNA-1">
    <property type="protein sequence ID" value="SMUV_0000699401-mRNA-1"/>
    <property type="gene ID" value="SMUV_0000699401"/>
</dbReference>
<feature type="compositionally biased region" description="Acidic residues" evidence="2">
    <location>
        <begin position="288"/>
        <end position="298"/>
    </location>
</feature>
<feature type="compositionally biased region" description="Polar residues" evidence="2">
    <location>
        <begin position="311"/>
        <end position="323"/>
    </location>
</feature>
<name>A0A0N5AQM3_9BILA</name>
<keyword evidence="3" id="KW-1185">Reference proteome</keyword>
<organism evidence="3 4">
    <name type="scientific">Syphacia muris</name>
    <dbReference type="NCBI Taxonomy" id="451379"/>
    <lineage>
        <taxon>Eukaryota</taxon>
        <taxon>Metazoa</taxon>
        <taxon>Ecdysozoa</taxon>
        <taxon>Nematoda</taxon>
        <taxon>Chromadorea</taxon>
        <taxon>Rhabditida</taxon>
        <taxon>Spirurina</taxon>
        <taxon>Oxyuridomorpha</taxon>
        <taxon>Oxyuroidea</taxon>
        <taxon>Oxyuridae</taxon>
        <taxon>Syphacia</taxon>
    </lineage>
</organism>